<keyword evidence="16" id="KW-0472">Membrane</keyword>
<feature type="region of interest" description="Disordered" evidence="15">
    <location>
        <begin position="3994"/>
        <end position="4034"/>
    </location>
</feature>
<keyword evidence="6" id="KW-0597">Phosphoprotein</keyword>
<evidence type="ECO:0000256" key="4">
    <source>
        <dbReference type="ARBA" id="ARBA00012485"/>
    </source>
</evidence>
<dbReference type="FunFam" id="3.90.1750.10:FF:000003">
    <property type="entry name" value="E3 ubiquitin-protein ligase UPL1"/>
    <property type="match status" value="1"/>
</dbReference>
<dbReference type="InterPro" id="IPR015940">
    <property type="entry name" value="UBA"/>
</dbReference>
<dbReference type="SMART" id="SM00119">
    <property type="entry name" value="HECTc"/>
    <property type="match status" value="1"/>
</dbReference>
<dbReference type="GO" id="GO:0051028">
    <property type="term" value="P:mRNA transport"/>
    <property type="evidence" value="ECO:0007669"/>
    <property type="project" value="UniProtKB-KW"/>
</dbReference>
<feature type="compositionally biased region" description="Acidic residues" evidence="15">
    <location>
        <begin position="796"/>
        <end position="805"/>
    </location>
</feature>
<evidence type="ECO:0000256" key="8">
    <source>
        <dbReference type="ARBA" id="ARBA00022763"/>
    </source>
</evidence>
<evidence type="ECO:0000256" key="14">
    <source>
        <dbReference type="PROSITE-ProRule" id="PRU00104"/>
    </source>
</evidence>
<dbReference type="FunFam" id="1.10.8.10:FF:000019">
    <property type="entry name" value="Putative e3 ubiquitin-protein ligase huwe1 isoform x2"/>
    <property type="match status" value="1"/>
</dbReference>
<evidence type="ECO:0000313" key="20">
    <source>
        <dbReference type="EMBL" id="KAK3733159.1"/>
    </source>
</evidence>
<dbReference type="Gene3D" id="3.90.1750.10">
    <property type="entry name" value="Hect, E3 ligase catalytic domains"/>
    <property type="match status" value="1"/>
</dbReference>
<dbReference type="InterPro" id="IPR009060">
    <property type="entry name" value="UBA-like_sf"/>
</dbReference>
<dbReference type="InterPro" id="IPR050409">
    <property type="entry name" value="E3_ubiq-protein_ligase"/>
</dbReference>
<evidence type="ECO:0000256" key="12">
    <source>
        <dbReference type="ARBA" id="ARBA00023242"/>
    </source>
</evidence>
<dbReference type="SUPFAM" id="SSF117839">
    <property type="entry name" value="WWE domain"/>
    <property type="match status" value="1"/>
</dbReference>
<feature type="active site" description="Glycyl thioester intermediate" evidence="14">
    <location>
        <position position="4859"/>
    </location>
</feature>
<feature type="region of interest" description="Disordered" evidence="15">
    <location>
        <begin position="3655"/>
        <end position="3684"/>
    </location>
</feature>
<dbReference type="Gene3D" id="3.30.720.50">
    <property type="match status" value="1"/>
</dbReference>
<dbReference type="Pfam" id="PF00632">
    <property type="entry name" value="HECT"/>
    <property type="match status" value="1"/>
</dbReference>
<keyword evidence="10" id="KW-0509">mRNA transport</keyword>
<feature type="compositionally biased region" description="Polar residues" evidence="15">
    <location>
        <begin position="823"/>
        <end position="835"/>
    </location>
</feature>
<evidence type="ECO:0000256" key="5">
    <source>
        <dbReference type="ARBA" id="ARBA00022448"/>
    </source>
</evidence>
<dbReference type="CDD" id="cd14288">
    <property type="entry name" value="UBA_HUWE1"/>
    <property type="match status" value="1"/>
</dbReference>
<keyword evidence="16" id="KW-0812">Transmembrane</keyword>
<keyword evidence="21" id="KW-1185">Reference proteome</keyword>
<evidence type="ECO:0000313" key="21">
    <source>
        <dbReference type="Proteomes" id="UP001283361"/>
    </source>
</evidence>
<dbReference type="Pfam" id="PF06025">
    <property type="entry name" value="DUF913"/>
    <property type="match status" value="1"/>
</dbReference>
<keyword evidence="5" id="KW-0813">Transport</keyword>
<dbReference type="Gene3D" id="3.30.2410.10">
    <property type="entry name" value="Hect, E3 ligase catalytic domain"/>
    <property type="match status" value="1"/>
</dbReference>
<dbReference type="Pfam" id="PF00627">
    <property type="entry name" value="UBA"/>
    <property type="match status" value="1"/>
</dbReference>
<evidence type="ECO:0000256" key="9">
    <source>
        <dbReference type="ARBA" id="ARBA00022786"/>
    </source>
</evidence>
<feature type="domain" description="UBA" evidence="17">
    <location>
        <begin position="1458"/>
        <end position="1497"/>
    </location>
</feature>
<feature type="region of interest" description="Disordered" evidence="15">
    <location>
        <begin position="2607"/>
        <end position="2628"/>
    </location>
</feature>
<dbReference type="Gene3D" id="3.30.2160.10">
    <property type="entry name" value="Hect, E3 ligase catalytic domain"/>
    <property type="match status" value="1"/>
</dbReference>
<feature type="region of interest" description="Disordered" evidence="15">
    <location>
        <begin position="4242"/>
        <end position="4358"/>
    </location>
</feature>
<feature type="compositionally biased region" description="Polar residues" evidence="15">
    <location>
        <begin position="3290"/>
        <end position="3307"/>
    </location>
</feature>
<feature type="compositionally biased region" description="Low complexity" evidence="15">
    <location>
        <begin position="4308"/>
        <end position="4320"/>
    </location>
</feature>
<feature type="region of interest" description="Disordered" evidence="15">
    <location>
        <begin position="3696"/>
        <end position="3719"/>
    </location>
</feature>
<feature type="compositionally biased region" description="Polar residues" evidence="15">
    <location>
        <begin position="3823"/>
        <end position="3840"/>
    </location>
</feature>
<dbReference type="EMBL" id="JAWDGP010006910">
    <property type="protein sequence ID" value="KAK3733159.1"/>
    <property type="molecule type" value="Genomic_DNA"/>
</dbReference>
<evidence type="ECO:0000256" key="3">
    <source>
        <dbReference type="ARBA" id="ARBA00004906"/>
    </source>
</evidence>
<dbReference type="InterPro" id="IPR037197">
    <property type="entry name" value="WWE_dom_sf"/>
</dbReference>
<dbReference type="GO" id="GO:0061630">
    <property type="term" value="F:ubiquitin protein ligase activity"/>
    <property type="evidence" value="ECO:0007669"/>
    <property type="project" value="UniProtKB-EC"/>
</dbReference>
<dbReference type="InterPro" id="IPR016024">
    <property type="entry name" value="ARM-type_fold"/>
</dbReference>
<dbReference type="PROSITE" id="PS50918">
    <property type="entry name" value="WWE"/>
    <property type="match status" value="1"/>
</dbReference>
<feature type="compositionally biased region" description="Polar residues" evidence="15">
    <location>
        <begin position="3710"/>
        <end position="3719"/>
    </location>
</feature>
<dbReference type="GO" id="GO:0006511">
    <property type="term" value="P:ubiquitin-dependent protein catabolic process"/>
    <property type="evidence" value="ECO:0007669"/>
    <property type="project" value="TreeGrafter"/>
</dbReference>
<dbReference type="GO" id="GO:0006281">
    <property type="term" value="P:DNA repair"/>
    <property type="evidence" value="ECO:0007669"/>
    <property type="project" value="UniProtKB-KW"/>
</dbReference>
<dbReference type="InterPro" id="IPR035983">
    <property type="entry name" value="Hect_E3_ubiquitin_ligase"/>
</dbReference>
<accession>A0AAE1CST9</accession>
<keyword evidence="12" id="KW-0539">Nucleus</keyword>
<feature type="compositionally biased region" description="Acidic residues" evidence="15">
    <location>
        <begin position="1549"/>
        <end position="1563"/>
    </location>
</feature>
<dbReference type="Proteomes" id="UP001283361">
    <property type="component" value="Unassembled WGS sequence"/>
</dbReference>
<dbReference type="GO" id="GO:0000209">
    <property type="term" value="P:protein polyubiquitination"/>
    <property type="evidence" value="ECO:0007669"/>
    <property type="project" value="TreeGrafter"/>
</dbReference>
<dbReference type="InterPro" id="IPR025527">
    <property type="entry name" value="HUWE1/Rev1_UBM"/>
</dbReference>
<evidence type="ECO:0000259" key="17">
    <source>
        <dbReference type="PROSITE" id="PS50030"/>
    </source>
</evidence>
<feature type="region of interest" description="Disordered" evidence="15">
    <location>
        <begin position="1058"/>
        <end position="1162"/>
    </location>
</feature>
<dbReference type="GO" id="GO:0005634">
    <property type="term" value="C:nucleus"/>
    <property type="evidence" value="ECO:0007669"/>
    <property type="project" value="UniProtKB-SubCell"/>
</dbReference>
<evidence type="ECO:0000256" key="7">
    <source>
        <dbReference type="ARBA" id="ARBA00022679"/>
    </source>
</evidence>
<evidence type="ECO:0000256" key="2">
    <source>
        <dbReference type="ARBA" id="ARBA00004123"/>
    </source>
</evidence>
<dbReference type="GO" id="GO:0005737">
    <property type="term" value="C:cytoplasm"/>
    <property type="evidence" value="ECO:0007669"/>
    <property type="project" value="TreeGrafter"/>
</dbReference>
<feature type="compositionally biased region" description="Low complexity" evidence="15">
    <location>
        <begin position="4349"/>
        <end position="4358"/>
    </location>
</feature>
<sequence length="4892" mass="529286">MKVDRAKLKKSSSEVPADCKTLIDKLKVQSEGDLYKELKDIKVWTYGKCELYHWADVLDVFDTILEKSCSKENEKKWTLSCDLEGSEQMKRLLLEVLRFTALLIEHSFSRHLYNSMDHLTTLLTSCDMSIVLYVLNLLYVFSKRSNFIARMNIEKKQGVIQRLIHLAESWGGRENGFGLAECCQDLPSGSFPPSATTLHFEFYAESKDDQTSKKIQPASSTVIQSIHMENVDKSGRMPSQIMEDILEVYDVPKEKQVLLFTHIRLACLFSNYEARVHCVQARLQAISILVYSSSIQDNMNVILYPGLIEELVDIVEIKDPALVDIKSAALRTLTSVIHIERNPRLNSIIDATGASSYHGFLPVLVRTCIQRMIDPDLKPFPQTYATSLFSFLYHLANYEHGVEALVSCGMMESLLKVINWYGDGQEHITFVTRAVRVIDLITNMDMAAFQAHGGLNAFINRLEHEVNICRKEQPFVIRPHGHDTSMDANPDSPLIVPMETSSHMEEVEGEASCASSDVAASSSSVTTSGAVAGDGSSFSKQAPAEDEGAAGSSGKDTASSGNNLKGVHCFAQRAALLKSMLNFLKKAIPDLSFAESIRHLMDGSLPKSLKHIISNAEYYGPSLFLLATDVVTVYVFQEPSLLSSLQDKGLTDVVLHALLIKDVPATREILASLPNVFSALCLNARGLEAFVVCKPFDSLFRVLLSPDYLPAMRRRRSSDPFGDTASNLGNAMDELMRHQPSLRADATKAIIKLLEEICIMGQDPHYICQKQPTKTDNTSAASSSSVRSPQSNEASSSDEEEEDEVEMPHMPPSFAAPAVHIPGSQSKPSTSQLGHTQERQAIPLMDYVLNVMKFVEAILSNNSTADHCREFVAQKGLKPLMSILGLPNLPIDFPSSAACQAVSSACKSVLTLSKEAEVLRGGLLQMKEVLERLEPLHSPLESPGGSVLLRELANAAHIHEATLSSSATPLLHALSAAHAYITMFVHVCRMGQFDIRTISVNHWGSELGLSVLKGLSSLYNSLVWESTVLLALCNEDYLPSGCLFGKADLEKLLSKDAREKNEGAMDEDKGVDAGAPESRDNGGADAMDTQNNIEERMDTSESFPAHAAPAAAGNGSGLAQAQGPLVTPSASSTSIDSELLQPAESGGSGVGTSEVTGDDKDLKRKLTPAMQAQLRQLKPLLTLSSRLGRALSELFVLLVKLCVGSPVRMRRSQQLHPPVMPSPPARQVALALTKLLAGGLSFQPPIDASLAKLRMTFLVCSVGFTAPMLFDEKKHPFHLMLQKFVTCGGQDALFQSFSWALSMDGKVPLSEGLEHPDLPEGTGEFLDSWLALVEKMINTKAVLESPHVLPAKGKTPGLSPFNPVQYLISTQKAAFNAVMNLWNKKPLPVHGSRMSESVFTILCHIIKGEAIIKKHLEKEKVGAGTIAGPSGAEAVDLSGAGPSGVMTAAAGSRLLEPAVNQAHLQQLMDMGFTREQATVALSNTTSVEQATEYILSNPIPTAGSSLVGAMDLNVDENDEDQMTRAIAMSLGENFLPSDQAKPEQKSEKTDEDTEEKQEGEEPLDSAVLDNFTQNIFPGCLNLLDTLPETVYRVCDLLIVVMQRNGPDWQKETLGTLCKDLCILCEQMTFLAQAMNMDAMQNSPSAQKFATRLHLLSLLAEEMNLSCSLAMQHVNLPGRLVSLLQSCQDPMLVIGQTAGFKSTPRWLAPMLVLLDLWEKISIALRRKMEARIAVGANRIWKWFDDSSGRWCKYSSNNNQTIDDAYRKGESIVRFQAGRRKYSVQFGTMVQLNEETGNRRPVMLSIQTAEDKSNVKKETKDGAADELLIEEIKKEFEVPASTGDYLPCLPHESIEIIINCLSAFLSIPLNADTLQAAMRLILRMTRQHQYAVLFVAQGGARQLLKLTLDSNFQGFLNLATLIFRHILEEPVALRYCMEKVMRNVCAGIGSHQSGVSQGGIGAQEMHYVLRVLGPAACRDPELFTQVARDTLQIALPSSLDEDEARYTGPNAPQILKCTPTKQLEALVNPSIKTFIWDLLNSLIAEQPLKTKKSINQAASLTVAQVIEDALSKVIGQTRPNIAASAPVAALAEASQQNKDSSTAVGQESTAAYPLIPKSAILRLLSEIIRSYGNCVQLITQYYYQPGQTELVPDGCSVLAFVLDSLLPSCQTVGDKDCPALSRVFVASISSCSHSPDAQMALVTEVKAALGRALGLQEGSVKHQRVQALASIINTMIEACPSPGQVPNQVFKGQQVMNNNMIKSLVKKGVLVDLARIPHSLDLSSPFLATTINCVLKPLETLSRSVNSPDKFVSVKKAGSGAGPTSGASADQGTHAEAELDQGGTTTQVVTEPPNSITVEDIPEAVLPTPNPAEVSEMNVTIEDVTNDPEAQANLEMSSEHHIAEPQSSRQMNSLLCQLLGEAGGDPEDQVLSEMTISHSEHPTGEEDNEILIDVEVEGDDDYEAHDSQMVSQVLSDEDDDGDDRHPRDHDDNQDDVSGDDEDYDEAYQEETGDDDEDEEDEEDEDEDEEDTSDMEGDGDEYQDTENLVMMEDFTTRGVHRHIILNDTSQIQTYQLPVQLHEADTGNETQPSLPPAPSTITSTHPLLMRHGESHSTRGSHRGGPGGSGIRQRVRPFLPTAHANLGMSTRQPNTPVILQRLLGESTAAEILQLTSSFTNHNPGSSGPTRVLVTGDNIPIIQRPEDDLFEGLFQEPFGDSSSSGSGALSCIPSTLTRWTEESKVLDGDGVHDLITVLKPPLVEELVRKRDEEMGNRKEERKKAAESAAMDEKKKDVQGSAPSSKPINVTSSGESTTTAATPVSTTQAGGDEQSRSNQAEILACAMVEQVFSPLVQNSVAATSQSATATVSTMSPISLPSVDGSSLTTPTPAFPGFVQVELTSQPTSEDRSRMFNPMAAVSTSAQGIFTPHIGMAGHHPTQPPPAVPQFSFINSSGSAQAGSLFQQQNQQLQVSGTAISMPSVPSLPAGSLVPLCPSSTSAVRPPESQQLVFSQASPSVMNPGLWTLMNSPSVTRGETPAITTHSHHGSMISQLLDSIFSDQAFTPPLSQNATTVTPSTPALPPASQQMVTPANSAIPMPLPQAPIIPMRHIPWQPDAQITVPPQRQLYLHHPQGSAISSEPARMMGGNTGVEASISMQQQQQQPSLIPLSVATSGTPNNQELLYFNSMPVIQPPAVTANSGAQGQNIATHFTNLDLAQDLSNMFHPTQQPFYGISGSGVTGATPPLSNLNFVTTTAAVSSPLMPTSLSRDAGSSVVSTTMTSTSTVTATGTISSPQAAEGSSNITSTASDSTAPDMGSGMTASQDAMGTLGDTEIPEGVDPSFLAALPEHIRQEVILEQLRLQRIRRRAQEQSSTALPQCGSSGGEAAATAAAAAAGETSSTSGEANTVQTMEVNPEFLAALPLAIQEEVLAQQRAEQARAQAAQQSAANPDLPVDPAMFFSTLSTSLRQQVLADMDDSMLAVLPPELAAEAQELRRDMEERHRRILQERLFAQAGAASLSAILRHSGFVNRLGSRYGLRATRRNPWLCGTNRLNPGAQAGTLGQSGKVKGRFMLDAEALTCLLVLLFIDEPKLNTSRLHRVLRNLCYHGPTRAWLIRALLSIVQRAGDNNSAPSAVTAAANSLCVEGTLATATSVTSCYKDKGKGKKSAGSTVTLASSSSGANPSFSSSSVTSIDSTVSMQLSDGNGGGSGSNAHTQGTLHQVSSPSSAAGGYWLSISLEAALGCRANVFQIHRASGGKRHAGSSAATGGNINIHPQAAPVVCRHAFDTLISLAKVFPAYFLPAGKAKEVNKCETEAGSGKDEDPTDSTGRTNASGAGPQSSPKSLRPAGESSTPAQQAKHEPKPENDFWNILLRLDGALGKSKGKGVQRSHSSSSSECEHLAADYGSSALGQLMLMLKHPVVRRSQLLTDRLLRLLGLISDSLPDNTGRVQPVTTAPATTGSGLLTVRDVRRRLVAPPPVAPSPAVSIATSATAQGAAQTMTEQMASSSAAAEAAGKETKKEESASETESDEDENPILYEQLKLAVEVLTSKACSEEGLEDATSLLLQLSWANSATRAAVLELLLSGARQLGLAVCGHIQSLLEQLKELNARPCVEQAEEESSGETSGAAAGSGLTTVGQPGKGLLQDRFSSGASVVVSAPTKLKTGRELQLPSMSQLTSKTSGQQFFLRILKVILQLREAARTAGSKNKKSSASSNRGRGRAGFEHIHAILNSVVSDDELLNFLGENPHQQPDMPIQHHHHHQHVHNSQPPQPPVTSAAGNAQTNLLGLSASTTANPSGSTTPGGEATGSQSQASYSSSASSEAPMEVDAQTTAVDDKDKKVEEETPGPSAPSSSPARLPRLSDQLGLEQLWTTLGDCLAELARTPDHHAVLILQPAVEAFFIVHAGEKDSKSGDPQQTTSKREDQLAHLNMEMAPPSPSPGPSVNPEPLPLMGRENSGITMASITHLPPDTQKFLKFAETHRTVLNQILRQRTLPLAEGPFSVLVDYTRILDFDVKRRHFRQELERLNEGARREDLPVHVRRSNVFEDSFRELFRRTPEEWKQRFYIVFEGEEGQDAGGLLREWYIIISHEIFNQNYALFLTSPGDRVTYSINPSSHCNSNHLSYFKFVGRIIAKAVYDNKLLDCYFTRSFYKHMLGLAVKYIDMESEDYAFYQGLVFLLENSVVDLGYDIFFSTEIQEFGVTETRELIPNGANTLVTDENKREYVKLVCQMKMTGAIRQQLNSFLEGFYDIIPKKLVSIFTEQELELLISGLPTIDIDELKTNTEYHKYQATSLQIQWFWRALRSFDQAERANFLQFVTGTSKVPLGGFGNLEGMNGTQKFQIHRDDRSTDRLPSAHTCFNQLDLPAYETYDKLRKMLLLAISECSEGFGLA</sequence>
<evidence type="ECO:0000259" key="18">
    <source>
        <dbReference type="PROSITE" id="PS50237"/>
    </source>
</evidence>
<keyword evidence="16" id="KW-1133">Transmembrane helix</keyword>
<comment type="caution">
    <text evidence="20">The sequence shown here is derived from an EMBL/GenBank/DDBJ whole genome shotgun (WGS) entry which is preliminary data.</text>
</comment>
<dbReference type="SUPFAM" id="SSF56204">
    <property type="entry name" value="Hect, E3 ligase catalytic domain"/>
    <property type="match status" value="1"/>
</dbReference>
<dbReference type="PANTHER" id="PTHR11254:SF67">
    <property type="entry name" value="E3 UBIQUITIN-PROTEIN LIGASE HUWE1"/>
    <property type="match status" value="1"/>
</dbReference>
<feature type="domain" description="HECT" evidence="18">
    <location>
        <begin position="4556"/>
        <end position="4892"/>
    </location>
</feature>
<feature type="compositionally biased region" description="Low complexity" evidence="15">
    <location>
        <begin position="3279"/>
        <end position="3289"/>
    </location>
</feature>
<gene>
    <name evidence="20" type="ORF">RRG08_046082</name>
</gene>
<feature type="compositionally biased region" description="Low complexity" evidence="15">
    <location>
        <begin position="3673"/>
        <end position="3684"/>
    </location>
</feature>
<evidence type="ECO:0000256" key="10">
    <source>
        <dbReference type="ARBA" id="ARBA00022816"/>
    </source>
</evidence>
<feature type="compositionally biased region" description="Basic and acidic residues" evidence="15">
    <location>
        <begin position="1058"/>
        <end position="1082"/>
    </location>
</feature>
<evidence type="ECO:0000256" key="16">
    <source>
        <dbReference type="SAM" id="Phobius"/>
    </source>
</evidence>
<feature type="region of interest" description="Disordered" evidence="15">
    <location>
        <begin position="2471"/>
        <end position="2542"/>
    </location>
</feature>
<feature type="compositionally biased region" description="Low complexity" evidence="15">
    <location>
        <begin position="3994"/>
        <end position="4011"/>
    </location>
</feature>
<dbReference type="CDD" id="cd00078">
    <property type="entry name" value="HECTc"/>
    <property type="match status" value="1"/>
</dbReference>
<keyword evidence="11" id="KW-0234">DNA repair</keyword>
<keyword evidence="8" id="KW-0227">DNA damage</keyword>
<feature type="compositionally biased region" description="Basic and acidic residues" evidence="15">
    <location>
        <begin position="4012"/>
        <end position="4021"/>
    </location>
</feature>
<feature type="transmembrane region" description="Helical" evidence="16">
    <location>
        <begin position="119"/>
        <end position="141"/>
    </location>
</feature>
<dbReference type="SUPFAM" id="SSF48371">
    <property type="entry name" value="ARM repeat"/>
    <property type="match status" value="2"/>
</dbReference>
<feature type="region of interest" description="Disordered" evidence="15">
    <location>
        <begin position="1532"/>
        <end position="1564"/>
    </location>
</feature>
<dbReference type="Pfam" id="PF02825">
    <property type="entry name" value="WWE"/>
    <property type="match status" value="1"/>
</dbReference>
<feature type="compositionally biased region" description="Polar residues" evidence="15">
    <location>
        <begin position="2794"/>
        <end position="2803"/>
    </location>
</feature>
<feature type="compositionally biased region" description="Low complexity" evidence="15">
    <location>
        <begin position="2804"/>
        <end position="2820"/>
    </location>
</feature>
<feature type="compositionally biased region" description="Basic and acidic residues" evidence="15">
    <location>
        <begin position="2763"/>
        <end position="2791"/>
    </location>
</feature>
<dbReference type="Pfam" id="PF14377">
    <property type="entry name" value="UBM"/>
    <property type="match status" value="3"/>
</dbReference>
<dbReference type="SUPFAM" id="SSF46934">
    <property type="entry name" value="UBA-like"/>
    <property type="match status" value="1"/>
</dbReference>
<evidence type="ECO:0000259" key="19">
    <source>
        <dbReference type="PROSITE" id="PS50918"/>
    </source>
</evidence>
<dbReference type="FunFam" id="3.30.2410.10:FF:000004">
    <property type="entry name" value="E3 ubiquitin-protein ligase HUWE1, variant"/>
    <property type="match status" value="1"/>
</dbReference>
<dbReference type="GO" id="GO:0008270">
    <property type="term" value="F:zinc ion binding"/>
    <property type="evidence" value="ECO:0007669"/>
    <property type="project" value="InterPro"/>
</dbReference>
<dbReference type="InterPro" id="IPR000569">
    <property type="entry name" value="HECT_dom"/>
</dbReference>
<dbReference type="SMART" id="SM00165">
    <property type="entry name" value="UBA"/>
    <property type="match status" value="1"/>
</dbReference>
<comment type="catalytic activity">
    <reaction evidence="1">
        <text>S-ubiquitinyl-[E2 ubiquitin-conjugating enzyme]-L-cysteine + [acceptor protein]-L-lysine = [E2 ubiquitin-conjugating enzyme]-L-cysteine + N(6)-ubiquitinyl-[acceptor protein]-L-lysine.</text>
        <dbReference type="EC" id="2.3.2.26"/>
    </reaction>
</comment>
<evidence type="ECO:0000256" key="1">
    <source>
        <dbReference type="ARBA" id="ARBA00000885"/>
    </source>
</evidence>
<evidence type="ECO:0000256" key="11">
    <source>
        <dbReference type="ARBA" id="ARBA00023204"/>
    </source>
</evidence>
<dbReference type="PROSITE" id="PS50030">
    <property type="entry name" value="UBA"/>
    <property type="match status" value="1"/>
</dbReference>
<evidence type="ECO:0000256" key="13">
    <source>
        <dbReference type="ARBA" id="ARBA00034494"/>
    </source>
</evidence>
<dbReference type="PANTHER" id="PTHR11254">
    <property type="entry name" value="HECT DOMAIN UBIQUITIN-PROTEIN LIGASE"/>
    <property type="match status" value="1"/>
</dbReference>
<feature type="compositionally biased region" description="Basic and acidic residues" evidence="15">
    <location>
        <begin position="4333"/>
        <end position="4342"/>
    </location>
</feature>
<feature type="region of interest" description="Disordered" evidence="15">
    <location>
        <begin position="2763"/>
        <end position="2829"/>
    </location>
</feature>
<protein>
    <recommendedName>
        <fullName evidence="4">HECT-type E3 ubiquitin transferase</fullName>
        <ecNumber evidence="4">2.3.2.26</ecNumber>
    </recommendedName>
</protein>
<proteinExistence type="inferred from homology"/>
<feature type="domain" description="WWE" evidence="19">
    <location>
        <begin position="1725"/>
        <end position="1802"/>
    </location>
</feature>
<organism evidence="20 21">
    <name type="scientific">Elysia crispata</name>
    <name type="common">lettuce slug</name>
    <dbReference type="NCBI Taxonomy" id="231223"/>
    <lineage>
        <taxon>Eukaryota</taxon>
        <taxon>Metazoa</taxon>
        <taxon>Spiralia</taxon>
        <taxon>Lophotrochozoa</taxon>
        <taxon>Mollusca</taxon>
        <taxon>Gastropoda</taxon>
        <taxon>Heterobranchia</taxon>
        <taxon>Euthyneura</taxon>
        <taxon>Panpulmonata</taxon>
        <taxon>Sacoglossa</taxon>
        <taxon>Placobranchoidea</taxon>
        <taxon>Plakobranchidae</taxon>
        <taxon>Elysia</taxon>
    </lineage>
</organism>
<comment type="pathway">
    <text evidence="3">Protein modification; protein ubiquitination.</text>
</comment>
<keyword evidence="9 14" id="KW-0833">Ubl conjugation pathway</keyword>
<feature type="compositionally biased region" description="Acidic residues" evidence="15">
    <location>
        <begin position="2489"/>
        <end position="2541"/>
    </location>
</feature>
<dbReference type="FunFam" id="3.30.2160.10:FF:000001">
    <property type="entry name" value="E3 ubiquitin-protein ligase NEDD4-like"/>
    <property type="match status" value="1"/>
</dbReference>
<dbReference type="InterPro" id="IPR018123">
    <property type="entry name" value="WWE-dom_subgr"/>
</dbReference>
<feature type="region of interest" description="Disordered" evidence="15">
    <location>
        <begin position="3807"/>
        <end position="3863"/>
    </location>
</feature>
<dbReference type="InterPro" id="IPR041918">
    <property type="entry name" value="UBA_HUWE1"/>
</dbReference>
<name>A0AAE1CST9_9GAST</name>
<evidence type="ECO:0000256" key="15">
    <source>
        <dbReference type="SAM" id="MobiDB-lite"/>
    </source>
</evidence>
<dbReference type="InterPro" id="IPR010309">
    <property type="entry name" value="E3_Ub_ligase_DUF908"/>
</dbReference>
<keyword evidence="7" id="KW-0808">Transferase</keyword>
<dbReference type="Gene3D" id="1.10.8.10">
    <property type="entry name" value="DNA helicase RuvA subunit, C-terminal domain"/>
    <property type="match status" value="1"/>
</dbReference>
<feature type="region of interest" description="Disordered" evidence="15">
    <location>
        <begin position="770"/>
        <end position="836"/>
    </location>
</feature>
<feature type="region of interest" description="Disordered" evidence="15">
    <location>
        <begin position="529"/>
        <end position="559"/>
    </location>
</feature>
<dbReference type="Pfam" id="PF06012">
    <property type="entry name" value="DUF908"/>
    <property type="match status" value="1"/>
</dbReference>
<dbReference type="InterPro" id="IPR004170">
    <property type="entry name" value="WWE_dom"/>
</dbReference>
<feature type="region of interest" description="Disordered" evidence="15">
    <location>
        <begin position="3279"/>
        <end position="3316"/>
    </location>
</feature>
<comment type="subcellular location">
    <subcellularLocation>
        <location evidence="2">Nucleus</location>
    </subcellularLocation>
</comment>
<comment type="similarity">
    <text evidence="13">Belongs to the UPL family. TOM1/PTR1 subfamily.</text>
</comment>
<dbReference type="SMART" id="SM00678">
    <property type="entry name" value="WWE"/>
    <property type="match status" value="1"/>
</dbReference>
<feature type="compositionally biased region" description="Low complexity" evidence="15">
    <location>
        <begin position="779"/>
        <end position="795"/>
    </location>
</feature>
<feature type="region of interest" description="Disordered" evidence="15">
    <location>
        <begin position="2313"/>
        <end position="2333"/>
    </location>
</feature>
<dbReference type="EC" id="2.3.2.26" evidence="4"/>
<feature type="compositionally biased region" description="Polar residues" evidence="15">
    <location>
        <begin position="4276"/>
        <end position="4301"/>
    </location>
</feature>
<dbReference type="InterPro" id="IPR010314">
    <property type="entry name" value="E3_Ub_ligase_DUF913"/>
</dbReference>
<feature type="compositionally biased region" description="Basic and acidic residues" evidence="15">
    <location>
        <begin position="3807"/>
        <end position="3819"/>
    </location>
</feature>
<dbReference type="PROSITE" id="PS50237">
    <property type="entry name" value="HECT"/>
    <property type="match status" value="1"/>
</dbReference>
<reference evidence="20" key="1">
    <citation type="journal article" date="2023" name="G3 (Bethesda)">
        <title>A reference genome for the long-term kleptoplast-retaining sea slug Elysia crispata morphotype clarki.</title>
        <authorList>
            <person name="Eastman K.E."/>
            <person name="Pendleton A.L."/>
            <person name="Shaikh M.A."/>
            <person name="Suttiyut T."/>
            <person name="Ogas R."/>
            <person name="Tomko P."/>
            <person name="Gavelis G."/>
            <person name="Widhalm J.R."/>
            <person name="Wisecaver J.H."/>
        </authorList>
    </citation>
    <scope>NUCLEOTIDE SEQUENCE</scope>
    <source>
        <strain evidence="20">ECLA1</strain>
    </source>
</reference>
<feature type="compositionally biased region" description="Acidic residues" evidence="15">
    <location>
        <begin position="4022"/>
        <end position="4032"/>
    </location>
</feature>
<evidence type="ECO:0000256" key="6">
    <source>
        <dbReference type="ARBA" id="ARBA00022553"/>
    </source>
</evidence>